<accession>A0A6A5ZJJ7</accession>
<proteinExistence type="predicted"/>
<dbReference type="AlphaFoldDB" id="A0A6A5ZJJ7"/>
<organism evidence="2 3">
    <name type="scientific">Lophiotrema nucula</name>
    <dbReference type="NCBI Taxonomy" id="690887"/>
    <lineage>
        <taxon>Eukaryota</taxon>
        <taxon>Fungi</taxon>
        <taxon>Dikarya</taxon>
        <taxon>Ascomycota</taxon>
        <taxon>Pezizomycotina</taxon>
        <taxon>Dothideomycetes</taxon>
        <taxon>Pleosporomycetidae</taxon>
        <taxon>Pleosporales</taxon>
        <taxon>Lophiotremataceae</taxon>
        <taxon>Lophiotrema</taxon>
    </lineage>
</organism>
<feature type="chain" id="PRO_5025434992" evidence="1">
    <location>
        <begin position="31"/>
        <end position="79"/>
    </location>
</feature>
<evidence type="ECO:0000313" key="2">
    <source>
        <dbReference type="EMBL" id="KAF2119003.1"/>
    </source>
</evidence>
<feature type="signal peptide" evidence="1">
    <location>
        <begin position="1"/>
        <end position="30"/>
    </location>
</feature>
<dbReference type="Proteomes" id="UP000799770">
    <property type="component" value="Unassembled WGS sequence"/>
</dbReference>
<name>A0A6A5ZJJ7_9PLEO</name>
<gene>
    <name evidence="2" type="ORF">BDV96DRAFT_369367</name>
</gene>
<sequence>MPCCPRPAANRRAAPTLFLHMTIFTHLTLSAVEHIHEKGVGIQLLSYREAMMAVVTRFVQWRPRQRLQGAALVQKETRP</sequence>
<keyword evidence="1" id="KW-0732">Signal</keyword>
<dbReference type="EMBL" id="ML977316">
    <property type="protein sequence ID" value="KAF2119003.1"/>
    <property type="molecule type" value="Genomic_DNA"/>
</dbReference>
<protein>
    <submittedName>
        <fullName evidence="2">Uncharacterized protein</fullName>
    </submittedName>
</protein>
<evidence type="ECO:0000256" key="1">
    <source>
        <dbReference type="SAM" id="SignalP"/>
    </source>
</evidence>
<reference evidence="2" key="1">
    <citation type="journal article" date="2020" name="Stud. Mycol.">
        <title>101 Dothideomycetes genomes: a test case for predicting lifestyles and emergence of pathogens.</title>
        <authorList>
            <person name="Haridas S."/>
            <person name="Albert R."/>
            <person name="Binder M."/>
            <person name="Bloem J."/>
            <person name="Labutti K."/>
            <person name="Salamov A."/>
            <person name="Andreopoulos B."/>
            <person name="Baker S."/>
            <person name="Barry K."/>
            <person name="Bills G."/>
            <person name="Bluhm B."/>
            <person name="Cannon C."/>
            <person name="Castanera R."/>
            <person name="Culley D."/>
            <person name="Daum C."/>
            <person name="Ezra D."/>
            <person name="Gonzalez J."/>
            <person name="Henrissat B."/>
            <person name="Kuo A."/>
            <person name="Liang C."/>
            <person name="Lipzen A."/>
            <person name="Lutzoni F."/>
            <person name="Magnuson J."/>
            <person name="Mondo S."/>
            <person name="Nolan M."/>
            <person name="Ohm R."/>
            <person name="Pangilinan J."/>
            <person name="Park H.-J."/>
            <person name="Ramirez L."/>
            <person name="Alfaro M."/>
            <person name="Sun H."/>
            <person name="Tritt A."/>
            <person name="Yoshinaga Y."/>
            <person name="Zwiers L.-H."/>
            <person name="Turgeon B."/>
            <person name="Goodwin S."/>
            <person name="Spatafora J."/>
            <person name="Crous P."/>
            <person name="Grigoriev I."/>
        </authorList>
    </citation>
    <scope>NUCLEOTIDE SEQUENCE</scope>
    <source>
        <strain evidence="2">CBS 627.86</strain>
    </source>
</reference>
<keyword evidence="3" id="KW-1185">Reference proteome</keyword>
<evidence type="ECO:0000313" key="3">
    <source>
        <dbReference type="Proteomes" id="UP000799770"/>
    </source>
</evidence>